<protein>
    <submittedName>
        <fullName evidence="2">Ohr subfamily peroxiredoxin</fullName>
    </submittedName>
</protein>
<dbReference type="PANTHER" id="PTHR33797">
    <property type="entry name" value="ORGANIC HYDROPEROXIDE RESISTANCE PROTEIN-LIKE"/>
    <property type="match status" value="1"/>
</dbReference>
<dbReference type="EMBL" id="SGXG01000001">
    <property type="protein sequence ID" value="RZS96286.1"/>
    <property type="molecule type" value="Genomic_DNA"/>
</dbReference>
<dbReference type="InterPro" id="IPR019953">
    <property type="entry name" value="OHR"/>
</dbReference>
<dbReference type="InterPro" id="IPR015946">
    <property type="entry name" value="KH_dom-like_a/b"/>
</dbReference>
<dbReference type="OrthoDB" id="9797508at2"/>
<comment type="caution">
    <text evidence="2">The sequence shown here is derived from an EMBL/GenBank/DDBJ whole genome shotgun (WGS) entry which is preliminary data.</text>
</comment>
<accession>A0A4Q7P812</accession>
<comment type="similarity">
    <text evidence="1">Belongs to the OsmC/Ohr family.</text>
</comment>
<dbReference type="Proteomes" id="UP000292209">
    <property type="component" value="Unassembled WGS sequence"/>
</dbReference>
<evidence type="ECO:0000256" key="1">
    <source>
        <dbReference type="ARBA" id="ARBA00007378"/>
    </source>
</evidence>
<dbReference type="InterPro" id="IPR036102">
    <property type="entry name" value="OsmC/Ohrsf"/>
</dbReference>
<name>A0A4Q7P812_9BACT</name>
<evidence type="ECO:0000313" key="3">
    <source>
        <dbReference type="Proteomes" id="UP000292209"/>
    </source>
</evidence>
<dbReference type="Pfam" id="PF02566">
    <property type="entry name" value="OsmC"/>
    <property type="match status" value="1"/>
</dbReference>
<evidence type="ECO:0000313" key="2">
    <source>
        <dbReference type="EMBL" id="RZS96286.1"/>
    </source>
</evidence>
<dbReference type="RefSeq" id="WP_130275262.1">
    <property type="nucleotide sequence ID" value="NZ_SGXG01000001.1"/>
</dbReference>
<dbReference type="SUPFAM" id="SSF82784">
    <property type="entry name" value="OsmC-like"/>
    <property type="match status" value="1"/>
</dbReference>
<dbReference type="PANTHER" id="PTHR33797:SF2">
    <property type="entry name" value="ORGANIC HYDROPEROXIDE RESISTANCE PROTEIN-LIKE"/>
    <property type="match status" value="1"/>
</dbReference>
<dbReference type="Gene3D" id="2.20.25.10">
    <property type="match status" value="1"/>
</dbReference>
<proteinExistence type="inferred from homology"/>
<dbReference type="GO" id="GO:0006979">
    <property type="term" value="P:response to oxidative stress"/>
    <property type="evidence" value="ECO:0007669"/>
    <property type="project" value="InterPro"/>
</dbReference>
<keyword evidence="3" id="KW-1185">Reference proteome</keyword>
<dbReference type="Gene3D" id="3.30.300.20">
    <property type="match status" value="1"/>
</dbReference>
<dbReference type="NCBIfam" id="TIGR03561">
    <property type="entry name" value="organ_hyd_perox"/>
    <property type="match status" value="1"/>
</dbReference>
<dbReference type="InterPro" id="IPR003718">
    <property type="entry name" value="OsmC/Ohr_fam"/>
</dbReference>
<dbReference type="AlphaFoldDB" id="A0A4Q7P812"/>
<sequence>MQKLFETAAYAVGGRNGRVKSLDGVLDLEVRLPKVFGGVGGAYTNPEQLFAAGYAACFDNALNYIAKSQRLAISSKVTAHVALIQGTPTAWDLDVTLDVEINGLEEAEARKLLDLAHESCPYSRAIKGNVDVKINLIG</sequence>
<organism evidence="2 3">
    <name type="scientific">Cecembia calidifontis</name>
    <dbReference type="NCBI Taxonomy" id="1187080"/>
    <lineage>
        <taxon>Bacteria</taxon>
        <taxon>Pseudomonadati</taxon>
        <taxon>Bacteroidota</taxon>
        <taxon>Cytophagia</taxon>
        <taxon>Cytophagales</taxon>
        <taxon>Cyclobacteriaceae</taxon>
        <taxon>Cecembia</taxon>
    </lineage>
</organism>
<reference evidence="2 3" key="1">
    <citation type="submission" date="2019-02" db="EMBL/GenBank/DDBJ databases">
        <title>Genomic Encyclopedia of Archaeal and Bacterial Type Strains, Phase II (KMG-II): from individual species to whole genera.</title>
        <authorList>
            <person name="Goeker M."/>
        </authorList>
    </citation>
    <scope>NUCLEOTIDE SEQUENCE [LARGE SCALE GENOMIC DNA]</scope>
    <source>
        <strain evidence="2 3">DSM 21411</strain>
    </source>
</reference>
<gene>
    <name evidence="2" type="ORF">BC751_1853</name>
</gene>